<keyword evidence="2" id="KW-0732">Signal</keyword>
<feature type="signal peptide" evidence="2">
    <location>
        <begin position="1"/>
        <end position="20"/>
    </location>
</feature>
<feature type="region of interest" description="Disordered" evidence="1">
    <location>
        <begin position="22"/>
        <end position="105"/>
    </location>
</feature>
<accession>A0ABD3ITV4</accession>
<evidence type="ECO:0000313" key="4">
    <source>
        <dbReference type="Proteomes" id="UP001634007"/>
    </source>
</evidence>
<proteinExistence type="predicted"/>
<sequence>MASHYFAVIFIVSAMFYVSGTEEPAVPNSPLKQTPHTDEVKPHSIQTPLSSKWFGPAEEPAPPNSDLVTSPKKPGLQYWEPGTPPKQTPHIAEEPAVPSSPRYAP</sequence>
<comment type="caution">
    <text evidence="3">The sequence shown here is derived from an EMBL/GenBank/DDBJ whole genome shotgun (WGS) entry which is preliminary data.</text>
</comment>
<evidence type="ECO:0000256" key="2">
    <source>
        <dbReference type="SAM" id="SignalP"/>
    </source>
</evidence>
<reference evidence="3 4" key="1">
    <citation type="submission" date="2024-11" db="EMBL/GenBank/DDBJ databases">
        <title>Chromosome-level genome assembly of Eucalyptus globulus Labill. provides insights into its genome evolution.</title>
        <authorList>
            <person name="Li X."/>
        </authorList>
    </citation>
    <scope>NUCLEOTIDE SEQUENCE [LARGE SCALE GENOMIC DNA]</scope>
    <source>
        <strain evidence="3">CL2024</strain>
        <tissue evidence="3">Fresh tender leaves</tissue>
    </source>
</reference>
<gene>
    <name evidence="3" type="ORF">ACJRO7_003141</name>
</gene>
<evidence type="ECO:0000256" key="1">
    <source>
        <dbReference type="SAM" id="MobiDB-lite"/>
    </source>
</evidence>
<protein>
    <submittedName>
        <fullName evidence="3">Uncharacterized protein</fullName>
    </submittedName>
</protein>
<dbReference type="EMBL" id="JBJKBG010000010">
    <property type="protein sequence ID" value="KAL3717957.1"/>
    <property type="molecule type" value="Genomic_DNA"/>
</dbReference>
<dbReference type="AlphaFoldDB" id="A0ABD3ITV4"/>
<evidence type="ECO:0000313" key="3">
    <source>
        <dbReference type="EMBL" id="KAL3717957.1"/>
    </source>
</evidence>
<feature type="chain" id="PRO_5044801907" evidence="2">
    <location>
        <begin position="21"/>
        <end position="105"/>
    </location>
</feature>
<keyword evidence="4" id="KW-1185">Reference proteome</keyword>
<organism evidence="3 4">
    <name type="scientific">Eucalyptus globulus</name>
    <name type="common">Tasmanian blue gum</name>
    <dbReference type="NCBI Taxonomy" id="34317"/>
    <lineage>
        <taxon>Eukaryota</taxon>
        <taxon>Viridiplantae</taxon>
        <taxon>Streptophyta</taxon>
        <taxon>Embryophyta</taxon>
        <taxon>Tracheophyta</taxon>
        <taxon>Spermatophyta</taxon>
        <taxon>Magnoliopsida</taxon>
        <taxon>eudicotyledons</taxon>
        <taxon>Gunneridae</taxon>
        <taxon>Pentapetalae</taxon>
        <taxon>rosids</taxon>
        <taxon>malvids</taxon>
        <taxon>Myrtales</taxon>
        <taxon>Myrtaceae</taxon>
        <taxon>Myrtoideae</taxon>
        <taxon>Eucalypteae</taxon>
        <taxon>Eucalyptus</taxon>
    </lineage>
</organism>
<name>A0ABD3ITV4_EUCGL</name>
<dbReference type="Proteomes" id="UP001634007">
    <property type="component" value="Unassembled WGS sequence"/>
</dbReference>